<dbReference type="PANTHER" id="PTHR36307:SF1">
    <property type="entry name" value="FLAGELLA BASAL BODY P-RING FORMATION PROTEIN FLGA"/>
    <property type="match status" value="1"/>
</dbReference>
<dbReference type="Pfam" id="PF13144">
    <property type="entry name" value="ChapFlgA"/>
    <property type="match status" value="1"/>
</dbReference>
<dbReference type="Gene3D" id="2.30.30.760">
    <property type="match status" value="1"/>
</dbReference>
<gene>
    <name evidence="3" type="ordered locus">LI0742</name>
</gene>
<evidence type="ECO:0000313" key="3">
    <source>
        <dbReference type="EMBL" id="CAJ54796.1"/>
    </source>
</evidence>
<accession>Q1MQD1</accession>
<dbReference type="Proteomes" id="UP000002430">
    <property type="component" value="Chromosome"/>
</dbReference>
<dbReference type="STRING" id="363253.LI0742"/>
<dbReference type="KEGG" id="lip:LI0742"/>
<dbReference type="PANTHER" id="PTHR36307">
    <property type="entry name" value="FLAGELLA BASAL BODY P-RING FORMATION PROTEIN FLGA"/>
    <property type="match status" value="1"/>
</dbReference>
<dbReference type="EMBL" id="AM180252">
    <property type="protein sequence ID" value="CAJ54796.1"/>
    <property type="molecule type" value="Genomic_DNA"/>
</dbReference>
<evidence type="ECO:0000259" key="2">
    <source>
        <dbReference type="Pfam" id="PF13144"/>
    </source>
</evidence>
<evidence type="ECO:0000256" key="1">
    <source>
        <dbReference type="SAM" id="SignalP"/>
    </source>
</evidence>
<keyword evidence="4" id="KW-1185">Reference proteome</keyword>
<protein>
    <recommendedName>
        <fullName evidence="2">Flagella basal body P-ring formation protein FlgA SAF domain-containing protein</fullName>
    </recommendedName>
</protein>
<organism evidence="3 4">
    <name type="scientific">Lawsonia intracellularis (strain PHE/MN1-00)</name>
    <dbReference type="NCBI Taxonomy" id="363253"/>
    <lineage>
        <taxon>Bacteria</taxon>
        <taxon>Pseudomonadati</taxon>
        <taxon>Thermodesulfobacteriota</taxon>
        <taxon>Desulfovibrionia</taxon>
        <taxon>Desulfovibrionales</taxon>
        <taxon>Desulfovibrionaceae</taxon>
        <taxon>Lawsonia</taxon>
    </lineage>
</organism>
<evidence type="ECO:0000313" key="4">
    <source>
        <dbReference type="Proteomes" id="UP000002430"/>
    </source>
</evidence>
<feature type="domain" description="Flagella basal body P-ring formation protein FlgA SAF" evidence="2">
    <location>
        <begin position="206"/>
        <end position="326"/>
    </location>
</feature>
<dbReference type="NCBIfam" id="TIGR03170">
    <property type="entry name" value="flgA_cterm"/>
    <property type="match status" value="1"/>
</dbReference>
<feature type="chain" id="PRO_5004194177" description="Flagella basal body P-ring formation protein FlgA SAF domain-containing protein" evidence="1">
    <location>
        <begin position="23"/>
        <end position="327"/>
    </location>
</feature>
<dbReference type="RefSeq" id="WP_011526825.1">
    <property type="nucleotide sequence ID" value="NC_008011.1"/>
</dbReference>
<keyword evidence="1" id="KW-0732">Signal</keyword>
<sequence length="327" mass="36599">MKYIRLLLFTHCIAFIFHITIAHNCAANSLGSDWRIHIKEASVVHGDMVTLADIAKVYGTPPPGVWEKISSIPLWESPEKPGVPMKINRVRLEKALKETLGEASFFSVIPSNVAIQKGGEILYENQLQDLTQKAIKNVYPMLASHGELSDYRIPAYIFIPQKGQYVEVVLPTISPKRLSLQFVLKDIDGTVLRQYTGTVLLSVWQPVPSVGKPLNRGDYVNPEDVTWINKNIAFLRDDIWDGKGGPWQIKRSIGIGQPIYQSDLEPLAVVRKGDIIKLNYNKGSIRLSVNVEALENGTHGSFIQVRNLQSKKIVHATVVDSNTVEIR</sequence>
<dbReference type="eggNOG" id="COG1261">
    <property type="taxonomic scope" value="Bacteria"/>
</dbReference>
<dbReference type="HOGENOM" id="CLU_068858_0_0_7"/>
<dbReference type="InterPro" id="IPR039246">
    <property type="entry name" value="Flagellar_FlgA"/>
</dbReference>
<dbReference type="AlphaFoldDB" id="Q1MQD1"/>
<name>Q1MQD1_LAWIP</name>
<reference evidence="3 4" key="1">
    <citation type="submission" date="2005-11" db="EMBL/GenBank/DDBJ databases">
        <title>The complete genome sequence of Lawsonia intracellularis: the causative agent of proliferative enteropathy.</title>
        <authorList>
            <person name="Kaur K."/>
            <person name="Zhang Q."/>
            <person name="Beckler D."/>
            <person name="Munir S."/>
            <person name="Li L."/>
            <person name="Kinsley K."/>
            <person name="Herron L."/>
            <person name="Peterson A."/>
            <person name="May B."/>
            <person name="Singh S."/>
            <person name="Gebhart C."/>
            <person name="Kapur V."/>
        </authorList>
    </citation>
    <scope>NUCLEOTIDE SEQUENCE [LARGE SCALE GENOMIC DNA]</scope>
    <source>
        <strain evidence="3 4">PHE/MN1-00</strain>
    </source>
</reference>
<dbReference type="InterPro" id="IPR017585">
    <property type="entry name" value="SAF_FlgA"/>
</dbReference>
<dbReference type="GO" id="GO:0044780">
    <property type="term" value="P:bacterial-type flagellum assembly"/>
    <property type="evidence" value="ECO:0007669"/>
    <property type="project" value="InterPro"/>
</dbReference>
<feature type="signal peptide" evidence="1">
    <location>
        <begin position="1"/>
        <end position="22"/>
    </location>
</feature>
<dbReference type="OrthoDB" id="5447076at2"/>
<proteinExistence type="predicted"/>